<name>A0A3U4YF25_SALET</name>
<protein>
    <recommendedName>
        <fullName evidence="1">NrS-1 polymerase-like helicase domain-containing protein</fullName>
    </recommendedName>
</protein>
<accession>A0A3U4YF25</accession>
<proteinExistence type="predicted"/>
<dbReference type="SUPFAM" id="SSF52540">
    <property type="entry name" value="P-loop containing nucleoside triphosphate hydrolases"/>
    <property type="match status" value="1"/>
</dbReference>
<dbReference type="InterPro" id="IPR045455">
    <property type="entry name" value="NrS-1_pol-like_helicase"/>
</dbReference>
<organism evidence="2">
    <name type="scientific">Salmonella enterica I</name>
    <dbReference type="NCBI Taxonomy" id="59201"/>
    <lineage>
        <taxon>Bacteria</taxon>
        <taxon>Pseudomonadati</taxon>
        <taxon>Pseudomonadota</taxon>
        <taxon>Gammaproteobacteria</taxon>
        <taxon>Enterobacterales</taxon>
        <taxon>Enterobacteriaceae</taxon>
        <taxon>Salmonella</taxon>
    </lineage>
</organism>
<dbReference type="Pfam" id="PF19263">
    <property type="entry name" value="DUF5906"/>
    <property type="match status" value="1"/>
</dbReference>
<comment type="caution">
    <text evidence="2">The sequence shown here is derived from an EMBL/GenBank/DDBJ whole genome shotgun (WGS) entry which is preliminary data.</text>
</comment>
<sequence>MQIVHISQDKQPKIAENSDNVIDIAVNRFMNFPENVKADFRSMGAVFMLWRGVHNPDGTVKKIPISAITGLAVDPTDTDHHVTFDDAFIAAMMGPCAGKAWGIGIATGNGVASVDIDHCRKNDGSWSQVAVTVLSRFGDAYREVSQSGNGLHVICRVDELPGGYRNIPGGNPVEMYAENRFIALTGSGCSGSPVIECSEVFASVWDQYKPATKPNTTATQFDWEYDKPLPGYTSTATNQELLSLALSSRSAASVFGNKRSFNLIWSDGSNNSEDDASVIMSLFFYTGGHCQRVENIMRTLWKGRDKWEETRRSPVTDEKISKIRYDIENCRLKWAGDDFYSKSVEVSDTPVAPVTTLDVKTTTGYQYLAGDSLKEYFHSCVFVSALNSVLTPNGEIFGPDAFSSRYGGYQFAISSEATDKPTKNAFQAFTQNQTYRFPKVDRVEYDARKPFAHITESHGVTTVNAFRYQPGERRTGDATPFLTHVAKLIPDASDQKTLLDWMAWNVQNPGQCARWAVVLQGCEGNGKSTIGDVLSRAMGITHTAPLQPSDVGNRFNGWADGKLLAVVNDFSAGDRRDVMETLKPMLTDQMITVQRKGQDQRLVKNHLSFLITTNHRDGVIKTQNDRRYAIFFTAQQCVDDLRREGMNETYFNDLYDWLNNGGYEIVAGYLDNRSVVNFPNRAPQTTSTEEAIMESRSPVEQFVDDFCEFCCDGEISSDQLFVAWKMYSQGAGVNPGSSVGFGRKFNSAIAGKNVTHGFVKGNNRNQRGYTGIRLKNVFQPVPLTVVV</sequence>
<feature type="domain" description="NrS-1 polymerase-like helicase" evidence="1">
    <location>
        <begin position="519"/>
        <end position="627"/>
    </location>
</feature>
<reference evidence="2" key="1">
    <citation type="submission" date="2018-06" db="EMBL/GenBank/DDBJ databases">
        <authorList>
            <person name="Ashton P.M."/>
            <person name="Dallman T."/>
            <person name="Nair S."/>
            <person name="De Pinna E."/>
            <person name="Peters T."/>
            <person name="Grant K."/>
        </authorList>
    </citation>
    <scope>NUCLEOTIDE SEQUENCE</scope>
    <source>
        <strain evidence="2">527491</strain>
    </source>
</reference>
<gene>
    <name evidence="2" type="ORF">DPC26_19790</name>
</gene>
<dbReference type="AlphaFoldDB" id="A0A3U4YF25"/>
<dbReference type="EMBL" id="AAIVFG010000033">
    <property type="protein sequence ID" value="ECI4617838.1"/>
    <property type="molecule type" value="Genomic_DNA"/>
</dbReference>
<dbReference type="Gene3D" id="3.40.50.300">
    <property type="entry name" value="P-loop containing nucleotide triphosphate hydrolases"/>
    <property type="match status" value="1"/>
</dbReference>
<dbReference type="InterPro" id="IPR027417">
    <property type="entry name" value="P-loop_NTPase"/>
</dbReference>
<evidence type="ECO:0000313" key="2">
    <source>
        <dbReference type="EMBL" id="ECI4617838.1"/>
    </source>
</evidence>
<evidence type="ECO:0000259" key="1">
    <source>
        <dbReference type="Pfam" id="PF19263"/>
    </source>
</evidence>